<accession>A0A821PS94</accession>
<feature type="transmembrane region" description="Helical" evidence="1">
    <location>
        <begin position="25"/>
        <end position="47"/>
    </location>
</feature>
<gene>
    <name evidence="2" type="ORF">UJA718_LOCUS41787</name>
</gene>
<evidence type="ECO:0000313" key="2">
    <source>
        <dbReference type="EMBL" id="CAF4812416.1"/>
    </source>
</evidence>
<keyword evidence="1" id="KW-0472">Membrane</keyword>
<evidence type="ECO:0000313" key="3">
    <source>
        <dbReference type="Proteomes" id="UP000663873"/>
    </source>
</evidence>
<keyword evidence="1" id="KW-1133">Transmembrane helix</keyword>
<feature type="non-terminal residue" evidence="2">
    <location>
        <position position="123"/>
    </location>
</feature>
<reference evidence="2" key="1">
    <citation type="submission" date="2021-02" db="EMBL/GenBank/DDBJ databases">
        <authorList>
            <person name="Nowell W R."/>
        </authorList>
    </citation>
    <scope>NUCLEOTIDE SEQUENCE</scope>
</reference>
<dbReference type="EMBL" id="CAJOBP010050899">
    <property type="protein sequence ID" value="CAF4812416.1"/>
    <property type="molecule type" value="Genomic_DNA"/>
</dbReference>
<comment type="caution">
    <text evidence="2">The sequence shown here is derived from an EMBL/GenBank/DDBJ whole genome shotgun (WGS) entry which is preliminary data.</text>
</comment>
<dbReference type="Gene3D" id="1.20.1070.10">
    <property type="entry name" value="Rhodopsin 7-helix transmembrane proteins"/>
    <property type="match status" value="1"/>
</dbReference>
<keyword evidence="3" id="KW-1185">Reference proteome</keyword>
<name>A0A821PS94_9BILA</name>
<dbReference type="AlphaFoldDB" id="A0A821PS94"/>
<keyword evidence="1" id="KW-0812">Transmembrane</keyword>
<protein>
    <recommendedName>
        <fullName evidence="4">G-protein coupled receptors family 1 profile domain-containing protein</fullName>
    </recommendedName>
</protein>
<evidence type="ECO:0000256" key="1">
    <source>
        <dbReference type="SAM" id="Phobius"/>
    </source>
</evidence>
<proteinExistence type="predicted"/>
<dbReference type="SUPFAM" id="SSF81321">
    <property type="entry name" value="Family A G protein-coupled receptor-like"/>
    <property type="match status" value="1"/>
</dbReference>
<sequence length="123" mass="14175">MIVLGAINPYNIIINGQCLINNQFFVIYGSVVSFVIPLIIVILTYGLTVHRLKIQMKQFENQYAQEQPTNTSNNTNVRPLLRRQIGTNNNLNHFSQSASFLGTKLRRKRFQRQQTSFDLSEES</sequence>
<dbReference type="Proteomes" id="UP000663873">
    <property type="component" value="Unassembled WGS sequence"/>
</dbReference>
<evidence type="ECO:0008006" key="4">
    <source>
        <dbReference type="Google" id="ProtNLM"/>
    </source>
</evidence>
<organism evidence="2 3">
    <name type="scientific">Rotaria socialis</name>
    <dbReference type="NCBI Taxonomy" id="392032"/>
    <lineage>
        <taxon>Eukaryota</taxon>
        <taxon>Metazoa</taxon>
        <taxon>Spiralia</taxon>
        <taxon>Gnathifera</taxon>
        <taxon>Rotifera</taxon>
        <taxon>Eurotatoria</taxon>
        <taxon>Bdelloidea</taxon>
        <taxon>Philodinida</taxon>
        <taxon>Philodinidae</taxon>
        <taxon>Rotaria</taxon>
    </lineage>
</organism>